<feature type="compositionally biased region" description="Low complexity" evidence="1">
    <location>
        <begin position="23"/>
        <end position="34"/>
    </location>
</feature>
<accession>A0AAD7AQV1</accession>
<keyword evidence="2" id="KW-0812">Transmembrane</keyword>
<dbReference type="AlphaFoldDB" id="A0AAD7AQV1"/>
<protein>
    <submittedName>
        <fullName evidence="3">Uncharacterized protein</fullName>
    </submittedName>
</protein>
<keyword evidence="2" id="KW-0472">Membrane</keyword>
<evidence type="ECO:0000256" key="2">
    <source>
        <dbReference type="SAM" id="Phobius"/>
    </source>
</evidence>
<reference evidence="3" key="1">
    <citation type="submission" date="2023-03" db="EMBL/GenBank/DDBJ databases">
        <title>Massive genome expansion in bonnet fungi (Mycena s.s.) driven by repeated elements and novel gene families across ecological guilds.</title>
        <authorList>
            <consortium name="Lawrence Berkeley National Laboratory"/>
            <person name="Harder C.B."/>
            <person name="Miyauchi S."/>
            <person name="Viragh M."/>
            <person name="Kuo A."/>
            <person name="Thoen E."/>
            <person name="Andreopoulos B."/>
            <person name="Lu D."/>
            <person name="Skrede I."/>
            <person name="Drula E."/>
            <person name="Henrissat B."/>
            <person name="Morin E."/>
            <person name="Kohler A."/>
            <person name="Barry K."/>
            <person name="LaButti K."/>
            <person name="Morin E."/>
            <person name="Salamov A."/>
            <person name="Lipzen A."/>
            <person name="Mereny Z."/>
            <person name="Hegedus B."/>
            <person name="Baldrian P."/>
            <person name="Stursova M."/>
            <person name="Weitz H."/>
            <person name="Taylor A."/>
            <person name="Grigoriev I.V."/>
            <person name="Nagy L.G."/>
            <person name="Martin F."/>
            <person name="Kauserud H."/>
        </authorList>
    </citation>
    <scope>NUCLEOTIDE SEQUENCE</scope>
    <source>
        <strain evidence="3">CBHHK002</strain>
    </source>
</reference>
<dbReference type="Proteomes" id="UP001218218">
    <property type="component" value="Unassembled WGS sequence"/>
</dbReference>
<organism evidence="3 4">
    <name type="scientific">Mycena albidolilacea</name>
    <dbReference type="NCBI Taxonomy" id="1033008"/>
    <lineage>
        <taxon>Eukaryota</taxon>
        <taxon>Fungi</taxon>
        <taxon>Dikarya</taxon>
        <taxon>Basidiomycota</taxon>
        <taxon>Agaricomycotina</taxon>
        <taxon>Agaricomycetes</taxon>
        <taxon>Agaricomycetidae</taxon>
        <taxon>Agaricales</taxon>
        <taxon>Marasmiineae</taxon>
        <taxon>Mycenaceae</taxon>
        <taxon>Mycena</taxon>
    </lineage>
</organism>
<evidence type="ECO:0000313" key="3">
    <source>
        <dbReference type="EMBL" id="KAJ7366308.1"/>
    </source>
</evidence>
<feature type="compositionally biased region" description="Basic and acidic residues" evidence="1">
    <location>
        <begin position="416"/>
        <end position="427"/>
    </location>
</feature>
<sequence>MRRELAEIPQYDSQHDNSPRYKPSSTGSIPSSPGIQVQSKAEYIYFVVLWLIFCARLLYQGLCFAVSTTRALFRDYSVLKLPEIAAIDSVYAHDTYGQAISETFADPVPIDSFRTPPHVVQVNELDHNLKNMDSDSRYRHEQTLRQNMCKPFSFEPSPEYQSNNEPFERAELQPFYPCASYVDYFVPQLFEANPEPVDQPVGVAEVPEPDDPPSYQLPIPAIPSPPITKPQIKAEYLELIVLWLIFFWSLLLQGFRFVKSVIPYKCEDSALELRDYTVDITHDARDICSQDEVEFNADPVPPDKSFSPHCEPIDYKFSLYSESTNIDLQNIVLSPIPISEPDHLLIFDAHSKSLLRHGPMIQHDLRKYFIPFKPSTEPPSNNEPFKRAESQPFSSCARYVEFFVSQVLESSLQRVPKSDEVSEHVPESGDDPPSYQESELASKADFVSTNHRKKAEYFSFISEAFQVSLKSLSRLVFRANSPYTVARSQSNSTLVFESTPEVEASESLRSIPIIATEIPEDPVPPDKSGS</sequence>
<proteinExistence type="predicted"/>
<keyword evidence="2" id="KW-1133">Transmembrane helix</keyword>
<evidence type="ECO:0000256" key="1">
    <source>
        <dbReference type="SAM" id="MobiDB-lite"/>
    </source>
</evidence>
<evidence type="ECO:0000313" key="4">
    <source>
        <dbReference type="Proteomes" id="UP001218218"/>
    </source>
</evidence>
<dbReference type="EMBL" id="JARIHO010000002">
    <property type="protein sequence ID" value="KAJ7366308.1"/>
    <property type="molecule type" value="Genomic_DNA"/>
</dbReference>
<feature type="transmembrane region" description="Helical" evidence="2">
    <location>
        <begin position="43"/>
        <end position="66"/>
    </location>
</feature>
<feature type="region of interest" description="Disordered" evidence="1">
    <location>
        <begin position="1"/>
        <end position="34"/>
    </location>
</feature>
<keyword evidence="4" id="KW-1185">Reference proteome</keyword>
<comment type="caution">
    <text evidence="3">The sequence shown here is derived from an EMBL/GenBank/DDBJ whole genome shotgun (WGS) entry which is preliminary data.</text>
</comment>
<feature type="region of interest" description="Disordered" evidence="1">
    <location>
        <begin position="415"/>
        <end position="442"/>
    </location>
</feature>
<name>A0AAD7AQV1_9AGAR</name>
<gene>
    <name evidence="3" type="ORF">DFH08DRAFT_833966</name>
</gene>